<dbReference type="Gene3D" id="2.20.25.10">
    <property type="match status" value="1"/>
</dbReference>
<keyword evidence="3" id="KW-1185">Reference proteome</keyword>
<reference evidence="2 3" key="1">
    <citation type="submission" date="2022-04" db="EMBL/GenBank/DDBJ databases">
        <title>Human microbiome associated bacterial genomes.</title>
        <authorList>
            <person name="Sandstrom S."/>
            <person name="Salamzade R."/>
            <person name="Kalan L.R."/>
        </authorList>
    </citation>
    <scope>NUCLEOTIDE SEQUENCE [LARGE SCALE GENOMIC DNA]</scope>
    <source>
        <strain evidence="3">p3-SID767</strain>
    </source>
</reference>
<name>A0ABT2HTG6_9MICC</name>
<evidence type="ECO:0008006" key="4">
    <source>
        <dbReference type="Google" id="ProtNLM"/>
    </source>
</evidence>
<comment type="caution">
    <text evidence="2">The sequence shown here is derived from an EMBL/GenBank/DDBJ whole genome shotgun (WGS) entry which is preliminary data.</text>
</comment>
<gene>
    <name evidence="2" type="ORF">M3B43_11860</name>
</gene>
<accession>A0ABT2HTG6</accession>
<dbReference type="EMBL" id="JALXMO010000057">
    <property type="protein sequence ID" value="MCT1607996.1"/>
    <property type="molecule type" value="Genomic_DNA"/>
</dbReference>
<feature type="region of interest" description="Disordered" evidence="1">
    <location>
        <begin position="1"/>
        <end position="92"/>
    </location>
</feature>
<evidence type="ECO:0000313" key="2">
    <source>
        <dbReference type="EMBL" id="MCT1607996.1"/>
    </source>
</evidence>
<dbReference type="Pfam" id="PF03966">
    <property type="entry name" value="Trm112p"/>
    <property type="match status" value="1"/>
</dbReference>
<organism evidence="2 3">
    <name type="scientific">Nesterenkonia massiliensis</name>
    <dbReference type="NCBI Taxonomy" id="1232429"/>
    <lineage>
        <taxon>Bacteria</taxon>
        <taxon>Bacillati</taxon>
        <taxon>Actinomycetota</taxon>
        <taxon>Actinomycetes</taxon>
        <taxon>Micrococcales</taxon>
        <taxon>Micrococcaceae</taxon>
        <taxon>Nesterenkonia</taxon>
    </lineage>
</organism>
<evidence type="ECO:0000256" key="1">
    <source>
        <dbReference type="SAM" id="MobiDB-lite"/>
    </source>
</evidence>
<protein>
    <recommendedName>
        <fullName evidence="4">Trm112 family protein</fullName>
    </recommendedName>
</protein>
<feature type="compositionally biased region" description="Low complexity" evidence="1">
    <location>
        <begin position="1"/>
        <end position="32"/>
    </location>
</feature>
<sequence>MPSTPSSAPSGAPQNSASNTSAADNSAAPSRAAQKRAPERNAPLTDDILQILRCPVTGSPLRQEGDELIATEDPQRRYRIEDGVPHLLPHNA</sequence>
<dbReference type="SUPFAM" id="SSF158997">
    <property type="entry name" value="Trm112p-like"/>
    <property type="match status" value="1"/>
</dbReference>
<proteinExistence type="predicted"/>
<evidence type="ECO:0000313" key="3">
    <source>
        <dbReference type="Proteomes" id="UP001205046"/>
    </source>
</evidence>
<feature type="compositionally biased region" description="Basic and acidic residues" evidence="1">
    <location>
        <begin position="73"/>
        <end position="84"/>
    </location>
</feature>
<dbReference type="RefSeq" id="WP_260073886.1">
    <property type="nucleotide sequence ID" value="NZ_JALXMO010000057.1"/>
</dbReference>
<dbReference type="InterPro" id="IPR005651">
    <property type="entry name" value="Trm112-like"/>
</dbReference>
<dbReference type="Proteomes" id="UP001205046">
    <property type="component" value="Unassembled WGS sequence"/>
</dbReference>